<comment type="subcellular location">
    <subcellularLocation>
        <location evidence="1">Nucleus</location>
    </subcellularLocation>
</comment>
<dbReference type="InterPro" id="IPR027417">
    <property type="entry name" value="P-loop_NTPase"/>
</dbReference>
<keyword evidence="2" id="KW-0539">Nucleus</keyword>
<dbReference type="PANTHER" id="PTHR46765">
    <property type="entry name" value="P-LOOP CONTAINING NUCLEOSIDE TRIPHOSPHATE HYDROLASES SUPERFAMILY PROTEIN"/>
    <property type="match status" value="1"/>
</dbReference>
<organism evidence="5 6">
    <name type="scientific">Litomosoides sigmodontis</name>
    <name type="common">Filarial nematode worm</name>
    <dbReference type="NCBI Taxonomy" id="42156"/>
    <lineage>
        <taxon>Eukaryota</taxon>
        <taxon>Metazoa</taxon>
        <taxon>Ecdysozoa</taxon>
        <taxon>Nematoda</taxon>
        <taxon>Chromadorea</taxon>
        <taxon>Rhabditida</taxon>
        <taxon>Spirurina</taxon>
        <taxon>Spiruromorpha</taxon>
        <taxon>Filarioidea</taxon>
        <taxon>Onchocercidae</taxon>
        <taxon>Litomosoides</taxon>
    </lineage>
</organism>
<sequence>MDPDVYNEVGANFADGSLDYGVMNERNDMSADNQNNAVRRPPKRIMVPCNCDALDWHMRVNCENYEKERNMRRELFANEMVERLIQRISWARKRHCLINPHTNEEETKQSVSSMPKKSEVFLYPPSGGTPWIGFTAPTILQRFYIMLRSTEQTIGERNSDKLRSDALNFDYTKKVLNSGLDFEVPDTVPEDFEEEYALVHDKLWVDKYAPHTYTDLISDETVNRLLLNWLKLWDECVFHRAIPDVVLTSVANQQQLILSSEKPRRPLPKVVLLAGPAGTGKTTLATLVAQHAGYRVVSLNASDERNIVNFEKCFEDSLRTTRTLDAGSKPNCLILDEIDGAPTQSIHYLCKTIAATGRHSLRRPVICICNNLYNSSLRELRSVGLVLQLSRIDKKRLTKRLLEKLSEALPNKHSGLSLRLDFTFDCVIRDLRSAINSLQFIASKNCAKIDRKVVLKFCAREKQFGDKSLFDSWASVFEISRHVDINGHIHDVASRVKQISLISELYGSETDRFYMGLFTNYLNSKNANVLINASMAIRELCYYDRIVTTMNNVQDYNLLKYLSAVCVSIHMLLCCRGRTHLSFPTEYQTALQRCEQSVEIVESIRAGAMQKSLSLSTVALEILPYLIYIVQPDFKPMNTQLYSVRELNVLHSIVSIMRTYSLTFTSVSQDGSVSFVFKPAIDELVMFTDDNLCHNNRSLNTLSNAARQLVAHEIELQKLRNVDALADESVGTLTKDVRSMKPGKFGAGIMFCYNSGSSSAIRRQIMIKNLFSS</sequence>
<dbReference type="InterPro" id="IPR003593">
    <property type="entry name" value="AAA+_ATPase"/>
</dbReference>
<dbReference type="Pfam" id="PF00004">
    <property type="entry name" value="AAA"/>
    <property type="match status" value="1"/>
</dbReference>
<dbReference type="SMART" id="SM00382">
    <property type="entry name" value="AAA"/>
    <property type="match status" value="1"/>
</dbReference>
<reference evidence="5 6" key="1">
    <citation type="submission" date="2018-08" db="EMBL/GenBank/DDBJ databases">
        <authorList>
            <person name="Laetsch R D."/>
            <person name="Stevens L."/>
            <person name="Kumar S."/>
            <person name="Blaxter L. M."/>
        </authorList>
    </citation>
    <scope>NUCLEOTIDE SEQUENCE [LARGE SCALE GENOMIC DNA]</scope>
</reference>
<dbReference type="InterPro" id="IPR053016">
    <property type="entry name" value="CTF18-RFC_complex"/>
</dbReference>
<evidence type="ECO:0000313" key="5">
    <source>
        <dbReference type="EMBL" id="VDK85332.1"/>
    </source>
</evidence>
<dbReference type="OMA" id="QSIHYLC"/>
<dbReference type="Gene3D" id="3.40.50.300">
    <property type="entry name" value="P-loop containing nucleotide triphosphate hydrolases"/>
    <property type="match status" value="1"/>
</dbReference>
<dbReference type="GO" id="GO:0005524">
    <property type="term" value="F:ATP binding"/>
    <property type="evidence" value="ECO:0007669"/>
    <property type="project" value="InterPro"/>
</dbReference>
<comment type="similarity">
    <text evidence="3">Belongs to the activator 1 small subunits family. CTF18 subfamily.</text>
</comment>
<keyword evidence="6" id="KW-1185">Reference proteome</keyword>
<dbReference type="Proteomes" id="UP000277928">
    <property type="component" value="Unassembled WGS sequence"/>
</dbReference>
<feature type="domain" description="AAA+ ATPase" evidence="4">
    <location>
        <begin position="267"/>
        <end position="402"/>
    </location>
</feature>
<evidence type="ECO:0000259" key="4">
    <source>
        <dbReference type="SMART" id="SM00382"/>
    </source>
</evidence>
<dbReference type="AlphaFoldDB" id="A0A3P6TB07"/>
<evidence type="ECO:0000256" key="3">
    <source>
        <dbReference type="ARBA" id="ARBA00043975"/>
    </source>
</evidence>
<dbReference type="EMBL" id="UYRX01000686">
    <property type="protein sequence ID" value="VDK85332.1"/>
    <property type="molecule type" value="Genomic_DNA"/>
</dbReference>
<evidence type="ECO:0000256" key="2">
    <source>
        <dbReference type="ARBA" id="ARBA00023242"/>
    </source>
</evidence>
<dbReference type="GO" id="GO:0005634">
    <property type="term" value="C:nucleus"/>
    <property type="evidence" value="ECO:0007669"/>
    <property type="project" value="UniProtKB-SubCell"/>
</dbReference>
<protein>
    <recommendedName>
        <fullName evidence="4">AAA+ ATPase domain-containing protein</fullName>
    </recommendedName>
</protein>
<dbReference type="InterPro" id="IPR003959">
    <property type="entry name" value="ATPase_AAA_core"/>
</dbReference>
<evidence type="ECO:0000256" key="1">
    <source>
        <dbReference type="ARBA" id="ARBA00004123"/>
    </source>
</evidence>
<dbReference type="PANTHER" id="PTHR46765:SF1">
    <property type="entry name" value="P-LOOP CONTAINING NUCLEOSIDE TRIPHOSPHATE HYDROLASES SUPERFAMILY PROTEIN"/>
    <property type="match status" value="1"/>
</dbReference>
<gene>
    <name evidence="5" type="ORF">NLS_LOCUS7081</name>
</gene>
<name>A0A3P6TB07_LITSI</name>
<proteinExistence type="inferred from homology"/>
<dbReference type="SUPFAM" id="SSF52540">
    <property type="entry name" value="P-loop containing nucleoside triphosphate hydrolases"/>
    <property type="match status" value="1"/>
</dbReference>
<dbReference type="STRING" id="42156.A0A3P6TB07"/>
<dbReference type="OrthoDB" id="2195431at2759"/>
<evidence type="ECO:0000313" key="6">
    <source>
        <dbReference type="Proteomes" id="UP000277928"/>
    </source>
</evidence>
<accession>A0A3P6TB07</accession>
<dbReference type="CDD" id="cd00009">
    <property type="entry name" value="AAA"/>
    <property type="match status" value="1"/>
</dbReference>
<dbReference type="GO" id="GO:0016887">
    <property type="term" value="F:ATP hydrolysis activity"/>
    <property type="evidence" value="ECO:0007669"/>
    <property type="project" value="InterPro"/>
</dbReference>